<sequence length="57" mass="6540">MKNDEKSIVRELLEALQDLLDFAELYGFKARTSYEDWSGYFEAARAAIAKAQALPER</sequence>
<dbReference type="AlphaFoldDB" id="A0AAP5IF98"/>
<keyword evidence="2" id="KW-1185">Reference proteome</keyword>
<evidence type="ECO:0000313" key="1">
    <source>
        <dbReference type="EMBL" id="MDR9900653.1"/>
    </source>
</evidence>
<gene>
    <name evidence="1" type="ORF">G7B40_039890</name>
</gene>
<dbReference type="Proteomes" id="UP000667802">
    <property type="component" value="Unassembled WGS sequence"/>
</dbReference>
<proteinExistence type="predicted"/>
<dbReference type="RefSeq" id="WP_208341761.1">
    <property type="nucleotide sequence ID" value="NZ_CAWQFN010000023.1"/>
</dbReference>
<name>A0AAP5IF98_9CYAN</name>
<comment type="caution">
    <text evidence="1">The sequence shown here is derived from an EMBL/GenBank/DDBJ whole genome shotgun (WGS) entry which is preliminary data.</text>
</comment>
<protein>
    <submittedName>
        <fullName evidence="1">Uncharacterized protein</fullName>
    </submittedName>
</protein>
<dbReference type="EMBL" id="JAALHA020000037">
    <property type="protein sequence ID" value="MDR9900653.1"/>
    <property type="molecule type" value="Genomic_DNA"/>
</dbReference>
<organism evidence="1 2">
    <name type="scientific">Aetokthonos hydrillicola Thurmond2011</name>
    <dbReference type="NCBI Taxonomy" id="2712845"/>
    <lineage>
        <taxon>Bacteria</taxon>
        <taxon>Bacillati</taxon>
        <taxon>Cyanobacteriota</taxon>
        <taxon>Cyanophyceae</taxon>
        <taxon>Nostocales</taxon>
        <taxon>Hapalosiphonaceae</taxon>
        <taxon>Aetokthonos</taxon>
    </lineage>
</organism>
<accession>A0AAP5IF98</accession>
<reference evidence="2" key="1">
    <citation type="journal article" date="2021" name="Science">
        <title>Hunting the eagle killer: A cyanobacterial neurotoxin causes vacuolar myelinopathy.</title>
        <authorList>
            <person name="Breinlinger S."/>
            <person name="Phillips T.J."/>
            <person name="Haram B.N."/>
            <person name="Mares J."/>
            <person name="Martinez Yerena J.A."/>
            <person name="Hrouzek P."/>
            <person name="Sobotka R."/>
            <person name="Henderson W.M."/>
            <person name="Schmieder P."/>
            <person name="Williams S.M."/>
            <person name="Lauderdale J.D."/>
            <person name="Wilde H.D."/>
            <person name="Gerrin W."/>
            <person name="Kust A."/>
            <person name="Washington J.W."/>
            <person name="Wagner C."/>
            <person name="Geier B."/>
            <person name="Liebeke M."/>
            <person name="Enke H."/>
            <person name="Niedermeyer T.H.J."/>
            <person name="Wilde S.B."/>
        </authorList>
    </citation>
    <scope>NUCLEOTIDE SEQUENCE [LARGE SCALE GENOMIC DNA]</scope>
    <source>
        <strain evidence="2">Thurmond2011</strain>
    </source>
</reference>
<evidence type="ECO:0000313" key="2">
    <source>
        <dbReference type="Proteomes" id="UP000667802"/>
    </source>
</evidence>